<organism evidence="2 3">
    <name type="scientific">Dunaliella salina</name>
    <name type="common">Green alga</name>
    <name type="synonym">Protococcus salinus</name>
    <dbReference type="NCBI Taxonomy" id="3046"/>
    <lineage>
        <taxon>Eukaryota</taxon>
        <taxon>Viridiplantae</taxon>
        <taxon>Chlorophyta</taxon>
        <taxon>core chlorophytes</taxon>
        <taxon>Chlorophyceae</taxon>
        <taxon>CS clade</taxon>
        <taxon>Chlamydomonadales</taxon>
        <taxon>Dunaliellaceae</taxon>
        <taxon>Dunaliella</taxon>
    </lineage>
</organism>
<sequence length="375" mass="39541">MFAQLWALEGSQHSLHQLQVGCHDQVPQQQQEAPQRQQQQQQRRQRRREQERETMGTPVVNASAAIGTGRKRREGPEPSAEVTDAVIRARQLAHRLLGQDKDSGAEEGPTGMDHSTGGGQPLSALTSRQPSSALTSGQPSSALPSRHGSVAKEEAAEQVAEEEGGAVDCHSTPLWSFFMQAQGQVPVQQPLVVLATCRLPAIALPAEVRSFFAGGLISQGPPSSQALSASREREAAAAAAATAAAAQPQHPHPPSPQLGIPFAAESNMTALQPSAPAPSPAPAPDSPKHKAATRLMLSAPDFLKHDAARRLMLPEADLGDTGAPEPCERVVGPSDAAPQQVPAANAAEEEELRFGQSLVDAMQVCWAAQQAKSVS</sequence>
<feature type="compositionally biased region" description="Low complexity" evidence="1">
    <location>
        <begin position="236"/>
        <end position="249"/>
    </location>
</feature>
<feature type="region of interest" description="Disordered" evidence="1">
    <location>
        <begin position="25"/>
        <end position="82"/>
    </location>
</feature>
<proteinExistence type="predicted"/>
<keyword evidence="3" id="KW-1185">Reference proteome</keyword>
<evidence type="ECO:0000313" key="3">
    <source>
        <dbReference type="Proteomes" id="UP000815325"/>
    </source>
</evidence>
<feature type="compositionally biased region" description="Low complexity" evidence="1">
    <location>
        <begin position="28"/>
        <end position="42"/>
    </location>
</feature>
<feature type="compositionally biased region" description="Polar residues" evidence="1">
    <location>
        <begin position="123"/>
        <end position="143"/>
    </location>
</feature>
<feature type="region of interest" description="Disordered" evidence="1">
    <location>
        <begin position="221"/>
        <end position="261"/>
    </location>
</feature>
<gene>
    <name evidence="2" type="ORF">DUNSADRAFT_13387</name>
</gene>
<accession>A0ABQ7G9H8</accession>
<evidence type="ECO:0000256" key="1">
    <source>
        <dbReference type="SAM" id="MobiDB-lite"/>
    </source>
</evidence>
<evidence type="ECO:0000313" key="2">
    <source>
        <dbReference type="EMBL" id="KAF5831236.1"/>
    </source>
</evidence>
<reference evidence="2" key="1">
    <citation type="submission" date="2017-08" db="EMBL/GenBank/DDBJ databases">
        <authorList>
            <person name="Polle J.E."/>
            <person name="Barry K."/>
            <person name="Cushman J."/>
            <person name="Schmutz J."/>
            <person name="Tran D."/>
            <person name="Hathwaick L.T."/>
            <person name="Yim W.C."/>
            <person name="Jenkins J."/>
            <person name="Mckie-Krisberg Z.M."/>
            <person name="Prochnik S."/>
            <person name="Lindquist E."/>
            <person name="Dockter R.B."/>
            <person name="Adam C."/>
            <person name="Molina H."/>
            <person name="Bunkerborg J."/>
            <person name="Jin E."/>
            <person name="Buchheim M."/>
            <person name="Magnuson J."/>
        </authorList>
    </citation>
    <scope>NUCLEOTIDE SEQUENCE</scope>
    <source>
        <strain evidence="2">CCAP 19/18</strain>
    </source>
</reference>
<protein>
    <submittedName>
        <fullName evidence="2">Uncharacterized protein</fullName>
    </submittedName>
</protein>
<dbReference type="Proteomes" id="UP000815325">
    <property type="component" value="Unassembled WGS sequence"/>
</dbReference>
<name>A0ABQ7G9H8_DUNSA</name>
<feature type="region of interest" description="Disordered" evidence="1">
    <location>
        <begin position="97"/>
        <end position="166"/>
    </location>
</feature>
<comment type="caution">
    <text evidence="2">The sequence shown here is derived from an EMBL/GenBank/DDBJ whole genome shotgun (WGS) entry which is preliminary data.</text>
</comment>
<feature type="compositionally biased region" description="Pro residues" evidence="1">
    <location>
        <begin position="275"/>
        <end position="285"/>
    </location>
</feature>
<dbReference type="EMBL" id="MU069964">
    <property type="protein sequence ID" value="KAF5831236.1"/>
    <property type="molecule type" value="Genomic_DNA"/>
</dbReference>
<feature type="region of interest" description="Disordered" evidence="1">
    <location>
        <begin position="270"/>
        <end position="289"/>
    </location>
</feature>